<dbReference type="PANTHER" id="PTHR24180:SF42">
    <property type="entry name" value="FORK-HEAD DOMAIN-CONTAINING PROTEIN"/>
    <property type="match status" value="1"/>
</dbReference>
<dbReference type="InterPro" id="IPR036770">
    <property type="entry name" value="Ankyrin_rpt-contain_sf"/>
</dbReference>
<feature type="repeat" description="ANK" evidence="3">
    <location>
        <begin position="91"/>
        <end position="123"/>
    </location>
</feature>
<dbReference type="Gene3D" id="1.25.40.20">
    <property type="entry name" value="Ankyrin repeat-containing domain"/>
    <property type="match status" value="2"/>
</dbReference>
<evidence type="ECO:0000256" key="4">
    <source>
        <dbReference type="SAM" id="MobiDB-lite"/>
    </source>
</evidence>
<sequence>MSTFRQPLAFRGQTVSKTGSVHEAAELGELELLQKHCDGGRELGYPDRETLRKKDDMLGAMPLHYAAENGHVEAVKWLVGKGVEVTAADSTGVTALHLACIKGNSAVVEFLLDHGCGTESKDCEGDTAMHWAATKGHVGILQLLQKFGAQLEVPNNSGWTALHRAAYCGGGAACEWLMENGVSINAVNRDGNTPLHLACQCNQLTCINVLLQWGAKPDLPNKDGFAPVDMGSTEGVVKVMEEFAPGTPKRRSAPAKAALAGNSKRWSGYLRKDISPGEKLAIRPPPVARTMEDGFPGAMDSPLRIDKPTIFEEDDPDSPSLFSYINTSSPLGLGPGPLLNEPPIMEPSPLSRTQTAPAGTSPQVPAVTQAFKKLDVKRSPRTTADTKVTPRRTAAGRRATGEPVVVSPTASSRSSRQSSVAPWDEDPPKADPITRRASANQKFLGKYNLDKAKLFSS</sequence>
<dbReference type="Pfam" id="PF13637">
    <property type="entry name" value="Ank_4"/>
    <property type="match status" value="2"/>
</dbReference>
<dbReference type="SUPFAM" id="SSF48403">
    <property type="entry name" value="Ankyrin repeat"/>
    <property type="match status" value="1"/>
</dbReference>
<feature type="compositionally biased region" description="Polar residues" evidence="4">
    <location>
        <begin position="350"/>
        <end position="363"/>
    </location>
</feature>
<dbReference type="PROSITE" id="PS50297">
    <property type="entry name" value="ANK_REP_REGION"/>
    <property type="match status" value="5"/>
</dbReference>
<dbReference type="AlphaFoldDB" id="A0AAW1PD91"/>
<name>A0AAW1PD91_9CHLO</name>
<evidence type="ECO:0000256" key="2">
    <source>
        <dbReference type="ARBA" id="ARBA00023043"/>
    </source>
</evidence>
<dbReference type="PANTHER" id="PTHR24180">
    <property type="entry name" value="CYCLIN-DEPENDENT KINASE INHIBITOR 2C-RELATED"/>
    <property type="match status" value="1"/>
</dbReference>
<organism evidence="5 6">
    <name type="scientific">[Myrmecia] bisecta</name>
    <dbReference type="NCBI Taxonomy" id="41462"/>
    <lineage>
        <taxon>Eukaryota</taxon>
        <taxon>Viridiplantae</taxon>
        <taxon>Chlorophyta</taxon>
        <taxon>core chlorophytes</taxon>
        <taxon>Trebouxiophyceae</taxon>
        <taxon>Trebouxiales</taxon>
        <taxon>Trebouxiaceae</taxon>
        <taxon>Myrmecia</taxon>
    </lineage>
</organism>
<accession>A0AAW1PD91</accession>
<dbReference type="EMBL" id="JALJOR010000014">
    <property type="protein sequence ID" value="KAK9806386.1"/>
    <property type="molecule type" value="Genomic_DNA"/>
</dbReference>
<dbReference type="PRINTS" id="PR01415">
    <property type="entry name" value="ANKYRIN"/>
</dbReference>
<dbReference type="Proteomes" id="UP001489004">
    <property type="component" value="Unassembled WGS sequence"/>
</dbReference>
<dbReference type="InterPro" id="IPR051637">
    <property type="entry name" value="Ank_repeat_dom-contain_49"/>
</dbReference>
<feature type="repeat" description="ANK" evidence="3">
    <location>
        <begin position="157"/>
        <end position="189"/>
    </location>
</feature>
<gene>
    <name evidence="5" type="ORF">WJX72_012404</name>
</gene>
<feature type="region of interest" description="Disordered" evidence="4">
    <location>
        <begin position="332"/>
        <end position="439"/>
    </location>
</feature>
<keyword evidence="1" id="KW-0677">Repeat</keyword>
<protein>
    <submittedName>
        <fullName evidence="5">Uncharacterized protein</fullName>
    </submittedName>
</protein>
<comment type="caution">
    <text evidence="5">The sequence shown here is derived from an EMBL/GenBank/DDBJ whole genome shotgun (WGS) entry which is preliminary data.</text>
</comment>
<proteinExistence type="predicted"/>
<evidence type="ECO:0000256" key="3">
    <source>
        <dbReference type="PROSITE-ProRule" id="PRU00023"/>
    </source>
</evidence>
<dbReference type="SMART" id="SM00248">
    <property type="entry name" value="ANK"/>
    <property type="match status" value="5"/>
</dbReference>
<dbReference type="PROSITE" id="PS50088">
    <property type="entry name" value="ANK_REPEAT"/>
    <property type="match status" value="5"/>
</dbReference>
<dbReference type="Pfam" id="PF12796">
    <property type="entry name" value="Ank_2"/>
    <property type="match status" value="1"/>
</dbReference>
<keyword evidence="2 3" id="KW-0040">ANK repeat</keyword>
<feature type="repeat" description="ANK" evidence="3">
    <location>
        <begin position="124"/>
        <end position="156"/>
    </location>
</feature>
<evidence type="ECO:0000313" key="5">
    <source>
        <dbReference type="EMBL" id="KAK9806386.1"/>
    </source>
</evidence>
<evidence type="ECO:0000313" key="6">
    <source>
        <dbReference type="Proteomes" id="UP001489004"/>
    </source>
</evidence>
<dbReference type="InterPro" id="IPR002110">
    <property type="entry name" value="Ankyrin_rpt"/>
</dbReference>
<evidence type="ECO:0000256" key="1">
    <source>
        <dbReference type="ARBA" id="ARBA00022737"/>
    </source>
</evidence>
<reference evidence="5 6" key="1">
    <citation type="journal article" date="2024" name="Nat. Commun.">
        <title>Phylogenomics reveals the evolutionary origins of lichenization in chlorophyte algae.</title>
        <authorList>
            <person name="Puginier C."/>
            <person name="Libourel C."/>
            <person name="Otte J."/>
            <person name="Skaloud P."/>
            <person name="Haon M."/>
            <person name="Grisel S."/>
            <person name="Petersen M."/>
            <person name="Berrin J.G."/>
            <person name="Delaux P.M."/>
            <person name="Dal Grande F."/>
            <person name="Keller J."/>
        </authorList>
    </citation>
    <scope>NUCLEOTIDE SEQUENCE [LARGE SCALE GENOMIC DNA]</scope>
    <source>
        <strain evidence="5 6">SAG 2043</strain>
    </source>
</reference>
<feature type="repeat" description="ANK" evidence="3">
    <location>
        <begin position="190"/>
        <end position="222"/>
    </location>
</feature>
<feature type="repeat" description="ANK" evidence="3">
    <location>
        <begin position="58"/>
        <end position="90"/>
    </location>
</feature>
<feature type="compositionally biased region" description="Low complexity" evidence="4">
    <location>
        <begin position="391"/>
        <end position="422"/>
    </location>
</feature>
<keyword evidence="6" id="KW-1185">Reference proteome</keyword>